<evidence type="ECO:0000259" key="1">
    <source>
        <dbReference type="Pfam" id="PF01507"/>
    </source>
</evidence>
<feature type="domain" description="Phosphoadenosine phosphosulphate reductase" evidence="1">
    <location>
        <begin position="16"/>
        <end position="76"/>
    </location>
</feature>
<dbReference type="SUPFAM" id="SSF52402">
    <property type="entry name" value="Adenine nucleotide alpha hydrolases-like"/>
    <property type="match status" value="1"/>
</dbReference>
<proteinExistence type="predicted"/>
<dbReference type="InterPro" id="IPR014729">
    <property type="entry name" value="Rossmann-like_a/b/a_fold"/>
</dbReference>
<dbReference type="RefSeq" id="WP_181905501.1">
    <property type="nucleotide sequence ID" value="NZ_QRDW01000017.1"/>
</dbReference>
<dbReference type="Proteomes" id="UP000256845">
    <property type="component" value="Unassembled WGS sequence"/>
</dbReference>
<keyword evidence="2" id="KW-0808">Transferase</keyword>
<dbReference type="EMBL" id="QRDW01000017">
    <property type="protein sequence ID" value="RED44099.1"/>
    <property type="molecule type" value="Genomic_DNA"/>
</dbReference>
<gene>
    <name evidence="2" type="ORF">DFP90_1172</name>
</gene>
<organism evidence="2 3">
    <name type="scientific">Aestuariispira insulae</name>
    <dbReference type="NCBI Taxonomy" id="1461337"/>
    <lineage>
        <taxon>Bacteria</taxon>
        <taxon>Pseudomonadati</taxon>
        <taxon>Pseudomonadota</taxon>
        <taxon>Alphaproteobacteria</taxon>
        <taxon>Rhodospirillales</taxon>
        <taxon>Kiloniellaceae</taxon>
        <taxon>Aestuariispira</taxon>
    </lineage>
</organism>
<dbReference type="Pfam" id="PF01507">
    <property type="entry name" value="PAPS_reduct"/>
    <property type="match status" value="1"/>
</dbReference>
<evidence type="ECO:0000313" key="2">
    <source>
        <dbReference type="EMBL" id="RED44099.1"/>
    </source>
</evidence>
<dbReference type="InterPro" id="IPR002500">
    <property type="entry name" value="PAPS_reduct_dom"/>
</dbReference>
<evidence type="ECO:0000313" key="3">
    <source>
        <dbReference type="Proteomes" id="UP000256845"/>
    </source>
</evidence>
<dbReference type="Gene3D" id="3.40.50.620">
    <property type="entry name" value="HUPs"/>
    <property type="match status" value="1"/>
</dbReference>
<accession>A0A3D9H3N6</accession>
<reference evidence="2 3" key="1">
    <citation type="submission" date="2018-07" db="EMBL/GenBank/DDBJ databases">
        <title>Genomic Encyclopedia of Type Strains, Phase III (KMG-III): the genomes of soil and plant-associated and newly described type strains.</title>
        <authorList>
            <person name="Whitman W."/>
        </authorList>
    </citation>
    <scope>NUCLEOTIDE SEQUENCE [LARGE SCALE GENOMIC DNA]</scope>
    <source>
        <strain evidence="2 3">CECT 8488</strain>
    </source>
</reference>
<dbReference type="AlphaFoldDB" id="A0A3D9H3N6"/>
<name>A0A3D9H3N6_9PROT</name>
<keyword evidence="3" id="KW-1185">Reference proteome</keyword>
<comment type="caution">
    <text evidence="2">The sequence shown here is derived from an EMBL/GenBank/DDBJ whole genome shotgun (WGS) entry which is preliminary data.</text>
</comment>
<sequence length="260" mass="29806">MTKRILKDKGQRVLAWFSCGAASAVAVKMALAKYGKDRVTIAYIDTGSEHPDNWRFIKECSEWYGKEILILRNNKYQDTWAVWEKVRFIMSPHGAPCTTALKKSVRQRFEDFEDIQVFGYTSEEANRAERFAEQNFEVMLDASLIEAGLDKSDCFAILERAGIDLPAMYHLGYPNNNCIGCPKGGMGYWNMIRRDFPEVFDRMADLQRELNVYFWTEADGTPIFLDQLAPDRGKIASEPDFSCSLLCYLAEQSIEPRISK</sequence>
<protein>
    <submittedName>
        <fullName evidence="2">3'-phosphoadenosine 5'-phosphosulfate sulfotransferase (PAPS reductase)/FAD synthetase</fullName>
    </submittedName>
</protein>
<dbReference type="GO" id="GO:0016740">
    <property type="term" value="F:transferase activity"/>
    <property type="evidence" value="ECO:0007669"/>
    <property type="project" value="UniProtKB-KW"/>
</dbReference>